<dbReference type="AlphaFoldDB" id="J0D4X4"/>
<protein>
    <submittedName>
        <fullName evidence="2">Uncharacterized protein</fullName>
    </submittedName>
</protein>
<dbReference type="EMBL" id="JH688078">
    <property type="protein sequence ID" value="EJD33809.1"/>
    <property type="molecule type" value="Genomic_DNA"/>
</dbReference>
<feature type="compositionally biased region" description="Basic residues" evidence="1">
    <location>
        <begin position="7"/>
        <end position="17"/>
    </location>
</feature>
<dbReference type="InParanoid" id="J0D4X4"/>
<reference evidence="3" key="1">
    <citation type="journal article" date="2012" name="Science">
        <title>The Paleozoic origin of enzymatic lignin decomposition reconstructed from 31 fungal genomes.</title>
        <authorList>
            <person name="Floudas D."/>
            <person name="Binder M."/>
            <person name="Riley R."/>
            <person name="Barry K."/>
            <person name="Blanchette R.A."/>
            <person name="Henrissat B."/>
            <person name="Martinez A.T."/>
            <person name="Otillar R."/>
            <person name="Spatafora J.W."/>
            <person name="Yadav J.S."/>
            <person name="Aerts A."/>
            <person name="Benoit I."/>
            <person name="Boyd A."/>
            <person name="Carlson A."/>
            <person name="Copeland A."/>
            <person name="Coutinho P.M."/>
            <person name="de Vries R.P."/>
            <person name="Ferreira P."/>
            <person name="Findley K."/>
            <person name="Foster B."/>
            <person name="Gaskell J."/>
            <person name="Glotzer D."/>
            <person name="Gorecki P."/>
            <person name="Heitman J."/>
            <person name="Hesse C."/>
            <person name="Hori C."/>
            <person name="Igarashi K."/>
            <person name="Jurgens J.A."/>
            <person name="Kallen N."/>
            <person name="Kersten P."/>
            <person name="Kohler A."/>
            <person name="Kuees U."/>
            <person name="Kumar T.K.A."/>
            <person name="Kuo A."/>
            <person name="LaButti K."/>
            <person name="Larrondo L.F."/>
            <person name="Lindquist E."/>
            <person name="Ling A."/>
            <person name="Lombard V."/>
            <person name="Lucas S."/>
            <person name="Lundell T."/>
            <person name="Martin R."/>
            <person name="McLaughlin D.J."/>
            <person name="Morgenstern I."/>
            <person name="Morin E."/>
            <person name="Murat C."/>
            <person name="Nagy L.G."/>
            <person name="Nolan M."/>
            <person name="Ohm R.A."/>
            <person name="Patyshakuliyeva A."/>
            <person name="Rokas A."/>
            <person name="Ruiz-Duenas F.J."/>
            <person name="Sabat G."/>
            <person name="Salamov A."/>
            <person name="Samejima M."/>
            <person name="Schmutz J."/>
            <person name="Slot J.C."/>
            <person name="St John F."/>
            <person name="Stenlid J."/>
            <person name="Sun H."/>
            <person name="Sun S."/>
            <person name="Syed K."/>
            <person name="Tsang A."/>
            <person name="Wiebenga A."/>
            <person name="Young D."/>
            <person name="Pisabarro A."/>
            <person name="Eastwood D.C."/>
            <person name="Martin F."/>
            <person name="Cullen D."/>
            <person name="Grigoriev I.V."/>
            <person name="Hibbett D.S."/>
        </authorList>
    </citation>
    <scope>NUCLEOTIDE SEQUENCE [LARGE SCALE GENOMIC DNA]</scope>
    <source>
        <strain evidence="3">TFB10046</strain>
    </source>
</reference>
<name>J0D4X4_AURST</name>
<evidence type="ECO:0000313" key="3">
    <source>
        <dbReference type="Proteomes" id="UP000006514"/>
    </source>
</evidence>
<accession>J0D4X4</accession>
<evidence type="ECO:0000256" key="1">
    <source>
        <dbReference type="SAM" id="MobiDB-lite"/>
    </source>
</evidence>
<keyword evidence="3" id="KW-1185">Reference proteome</keyword>
<feature type="compositionally biased region" description="Low complexity" evidence="1">
    <location>
        <begin position="70"/>
        <end position="100"/>
    </location>
</feature>
<organism evidence="2 3">
    <name type="scientific">Auricularia subglabra (strain TFB-10046 / SS5)</name>
    <name type="common">White-rot fungus</name>
    <name type="synonym">Auricularia delicata (strain TFB10046)</name>
    <dbReference type="NCBI Taxonomy" id="717982"/>
    <lineage>
        <taxon>Eukaryota</taxon>
        <taxon>Fungi</taxon>
        <taxon>Dikarya</taxon>
        <taxon>Basidiomycota</taxon>
        <taxon>Agaricomycotina</taxon>
        <taxon>Agaricomycetes</taxon>
        <taxon>Auriculariales</taxon>
        <taxon>Auriculariaceae</taxon>
        <taxon>Auricularia</taxon>
    </lineage>
</organism>
<feature type="region of interest" description="Disordered" evidence="1">
    <location>
        <begin position="1"/>
        <end position="113"/>
    </location>
</feature>
<dbReference type="KEGG" id="adl:AURDEDRAFT_131497"/>
<sequence>MPPRVDKRPKRVKKFKFVTRTDSDASSNDGGGSPRNSRTPPPPDASARKSGPERRSKPLMSARKTVIPQSTPEDSASSSSEREGSNSYSSPYTPSSMPEPQGHPHLSGVGKKEEPPLDFDRMVIALWELKRLPFLPRALRRAAEPYFERALGHPVQLGIPHDQVHERWVCPVCPVFGHFSSCNARDLHVKIWHEEYHSKHKLSVFAAAWKRWIHEHREDFIASPPAGMRAFLQKFAEPVRIAGKDVLKAWLLLQALVNQNFLTEFEFVDIYGEWAKAERERAARLGPAT</sequence>
<feature type="compositionally biased region" description="Basic and acidic residues" evidence="1">
    <location>
        <begin position="46"/>
        <end position="56"/>
    </location>
</feature>
<evidence type="ECO:0000313" key="2">
    <source>
        <dbReference type="EMBL" id="EJD33809.1"/>
    </source>
</evidence>
<proteinExistence type="predicted"/>
<gene>
    <name evidence="2" type="ORF">AURDEDRAFT_131497</name>
</gene>
<dbReference type="Proteomes" id="UP000006514">
    <property type="component" value="Unassembled WGS sequence"/>
</dbReference>